<accession>A0A1G7M7C3</accession>
<evidence type="ECO:0000259" key="5">
    <source>
        <dbReference type="Pfam" id="PF01979"/>
    </source>
</evidence>
<comment type="cofactor">
    <cofactor evidence="4">
        <name>Zn(2+)</name>
        <dbReference type="ChEBI" id="CHEBI:29105"/>
    </cofactor>
    <text evidence="4">Binds 1 zinc ion per subunit.</text>
</comment>
<protein>
    <recommendedName>
        <fullName evidence="4">5-methylthioadenosine/S-adenosylhomocysteine deaminase</fullName>
        <shortName evidence="4">MTA/SAH deaminase</shortName>
        <ecNumber evidence="4">3.5.4.28</ecNumber>
        <ecNumber evidence="4">3.5.4.31</ecNumber>
    </recommendedName>
</protein>
<feature type="binding site" evidence="4">
    <location>
        <position position="208"/>
    </location>
    <ligand>
        <name>Zn(2+)</name>
        <dbReference type="ChEBI" id="CHEBI:29105"/>
    </ligand>
</feature>
<dbReference type="EC" id="3.5.4.28" evidence="4"/>
<dbReference type="RefSeq" id="WP_093690534.1">
    <property type="nucleotide sequence ID" value="NZ_FNBU01000015.1"/>
</dbReference>
<dbReference type="InterPro" id="IPR032466">
    <property type="entry name" value="Metal_Hydrolase"/>
</dbReference>
<dbReference type="InterPro" id="IPR023512">
    <property type="entry name" value="Deaminase_MtaD/DadD"/>
</dbReference>
<feature type="binding site" evidence="4">
    <location>
        <position position="62"/>
    </location>
    <ligand>
        <name>Zn(2+)</name>
        <dbReference type="ChEBI" id="CHEBI:29105"/>
    </ligand>
</feature>
<dbReference type="EC" id="3.5.4.31" evidence="4"/>
<dbReference type="GO" id="GO:0050270">
    <property type="term" value="F:S-adenosylhomocysteine deaminase activity"/>
    <property type="evidence" value="ECO:0007669"/>
    <property type="project" value="UniProtKB-UniRule"/>
</dbReference>
<comment type="similarity">
    <text evidence="4">Belongs to the metallo-dependent hydrolases superfamily. MTA/SAH deaminase family.</text>
</comment>
<dbReference type="HAMAP" id="MF_01281">
    <property type="entry name" value="MTA_SAH_deamin"/>
    <property type="match status" value="1"/>
</dbReference>
<dbReference type="SUPFAM" id="SSF51338">
    <property type="entry name" value="Composite domain of metallo-dependent hydrolases"/>
    <property type="match status" value="1"/>
</dbReference>
<dbReference type="InterPro" id="IPR011059">
    <property type="entry name" value="Metal-dep_hydrolase_composite"/>
</dbReference>
<sequence>MAKTLLLKNAYVWGADGTITKSDIAISGSEIAWVGSEKQDWQADHVIDCTDKLAIPGFVNTHTHAAMTLFRSYADDMALMDWLQNKIWPAERKLTAEDVYWGSMLAIVEMIKTGTTTFADMYFFMPEVAQAAADSGIRAVLSRGMAGVAPTAEQALHESEVLFREWHNAAEGRITVMLGPHAPYTCPPAYLRRVVELAGRLKAEIHIHLSETAGEVETCLKEHGKTPIALMNELGVLDCGVLAAHCVHLTEEDIAIMARKKVRVAHNPGSNMKLASGIAPVHELLSAGICVGLGTDGAASNNNLDMLEEMRLAALLAKVRNNDPLAVPAATALDMATRRGAEALGLGGSIGVLAAGYKADITLLSLQGPHWHPRHDLVSLLVYAAQSGDVDTVMVNGRILLEKGNLTTIDEERVKYEAARRSMRLTR</sequence>
<name>A0A1G7M7C3_9FIRM</name>
<dbReference type="FunFam" id="3.20.20.140:FF:000014">
    <property type="entry name" value="5-methylthioadenosine/S-adenosylhomocysteine deaminase"/>
    <property type="match status" value="1"/>
</dbReference>
<dbReference type="PANTHER" id="PTHR43794">
    <property type="entry name" value="AMINOHYDROLASE SSNA-RELATED"/>
    <property type="match status" value="1"/>
</dbReference>
<evidence type="ECO:0000313" key="6">
    <source>
        <dbReference type="EMBL" id="SDF57544.1"/>
    </source>
</evidence>
<feature type="binding site" evidence="4">
    <location>
        <position position="211"/>
    </location>
    <ligand>
        <name>substrate</name>
    </ligand>
</feature>
<feature type="binding site" evidence="4">
    <location>
        <position position="64"/>
    </location>
    <ligand>
        <name>Zn(2+)</name>
        <dbReference type="ChEBI" id="CHEBI:29105"/>
    </ligand>
</feature>
<evidence type="ECO:0000256" key="3">
    <source>
        <dbReference type="ARBA" id="ARBA00022833"/>
    </source>
</evidence>
<dbReference type="InterPro" id="IPR006680">
    <property type="entry name" value="Amidohydro-rel"/>
</dbReference>
<dbReference type="AlphaFoldDB" id="A0A1G7M7C3"/>
<dbReference type="STRING" id="1123285.SAMN05660235_02046"/>
<feature type="binding site" evidence="4">
    <location>
        <position position="91"/>
    </location>
    <ligand>
        <name>substrate</name>
    </ligand>
</feature>
<feature type="binding site" evidence="4">
    <location>
        <position position="296"/>
    </location>
    <ligand>
        <name>Zn(2+)</name>
        <dbReference type="ChEBI" id="CHEBI:29105"/>
    </ligand>
</feature>
<evidence type="ECO:0000256" key="4">
    <source>
        <dbReference type="HAMAP-Rule" id="MF_01281"/>
    </source>
</evidence>
<evidence type="ECO:0000256" key="2">
    <source>
        <dbReference type="ARBA" id="ARBA00022801"/>
    </source>
</evidence>
<feature type="domain" description="Amidohydrolase-related" evidence="5">
    <location>
        <begin position="54"/>
        <end position="399"/>
    </location>
</feature>
<keyword evidence="3 4" id="KW-0862">Zinc</keyword>
<dbReference type="SUPFAM" id="SSF51556">
    <property type="entry name" value="Metallo-dependent hydrolases"/>
    <property type="match status" value="1"/>
</dbReference>
<keyword evidence="7" id="KW-1185">Reference proteome</keyword>
<dbReference type="InterPro" id="IPR050287">
    <property type="entry name" value="MTA/SAH_deaminase"/>
</dbReference>
<comment type="catalytic activity">
    <reaction evidence="4">
        <text>S-adenosyl-L-homocysteine + H2O + H(+) = S-inosyl-L-homocysteine + NH4(+)</text>
        <dbReference type="Rhea" id="RHEA:20716"/>
        <dbReference type="ChEBI" id="CHEBI:15377"/>
        <dbReference type="ChEBI" id="CHEBI:15378"/>
        <dbReference type="ChEBI" id="CHEBI:28938"/>
        <dbReference type="ChEBI" id="CHEBI:57856"/>
        <dbReference type="ChEBI" id="CHEBI:57985"/>
        <dbReference type="EC" id="3.5.4.28"/>
    </reaction>
</comment>
<dbReference type="GO" id="GO:0090614">
    <property type="term" value="F:5'-methylthioadenosine deaminase activity"/>
    <property type="evidence" value="ECO:0007669"/>
    <property type="project" value="UniProtKB-UniRule"/>
</dbReference>
<feature type="binding site" evidence="4">
    <location>
        <position position="143"/>
    </location>
    <ligand>
        <name>substrate</name>
    </ligand>
</feature>
<organism evidence="6 7">
    <name type="scientific">Sporolituus thermophilus DSM 23256</name>
    <dbReference type="NCBI Taxonomy" id="1123285"/>
    <lineage>
        <taxon>Bacteria</taxon>
        <taxon>Bacillati</taxon>
        <taxon>Bacillota</taxon>
        <taxon>Negativicutes</taxon>
        <taxon>Selenomonadales</taxon>
        <taxon>Sporomusaceae</taxon>
        <taxon>Sporolituus</taxon>
    </lineage>
</organism>
<dbReference type="CDD" id="cd01298">
    <property type="entry name" value="ATZ_TRZ_like"/>
    <property type="match status" value="1"/>
</dbReference>
<evidence type="ECO:0000256" key="1">
    <source>
        <dbReference type="ARBA" id="ARBA00022723"/>
    </source>
</evidence>
<comment type="function">
    <text evidence="4">Catalyzes the deamination of 5-methylthioadenosine and S-adenosyl-L-homocysteine into 5-methylthioinosine and S-inosyl-L-homocysteine, respectively. Is also able to deaminate adenosine.</text>
</comment>
<feature type="binding site" evidence="4">
    <location>
        <position position="181"/>
    </location>
    <ligand>
        <name>substrate</name>
    </ligand>
</feature>
<dbReference type="Gene3D" id="2.30.40.10">
    <property type="entry name" value="Urease, subunit C, domain 1"/>
    <property type="match status" value="1"/>
</dbReference>
<reference evidence="7" key="1">
    <citation type="submission" date="2016-10" db="EMBL/GenBank/DDBJ databases">
        <authorList>
            <person name="Varghese N."/>
            <person name="Submissions S."/>
        </authorList>
    </citation>
    <scope>NUCLEOTIDE SEQUENCE [LARGE SCALE GENOMIC DNA]</scope>
    <source>
        <strain evidence="7">DSM 23256</strain>
    </source>
</reference>
<gene>
    <name evidence="4" type="primary">mtaD</name>
    <name evidence="6" type="ORF">SAMN05660235_02046</name>
</gene>
<proteinExistence type="inferred from homology"/>
<keyword evidence="2 4" id="KW-0378">Hydrolase</keyword>
<dbReference type="Pfam" id="PF01979">
    <property type="entry name" value="Amidohydro_1"/>
    <property type="match status" value="1"/>
</dbReference>
<dbReference type="PANTHER" id="PTHR43794:SF11">
    <property type="entry name" value="AMIDOHYDROLASE-RELATED DOMAIN-CONTAINING PROTEIN"/>
    <property type="match status" value="1"/>
</dbReference>
<dbReference type="Proteomes" id="UP000243333">
    <property type="component" value="Unassembled WGS sequence"/>
</dbReference>
<dbReference type="Gene3D" id="3.20.20.140">
    <property type="entry name" value="Metal-dependent hydrolases"/>
    <property type="match status" value="1"/>
</dbReference>
<comment type="caution">
    <text evidence="4">Lacks conserved residue(s) required for the propagation of feature annotation.</text>
</comment>
<evidence type="ECO:0000313" key="7">
    <source>
        <dbReference type="Proteomes" id="UP000243333"/>
    </source>
</evidence>
<feature type="binding site" evidence="4">
    <location>
        <position position="296"/>
    </location>
    <ligand>
        <name>substrate</name>
    </ligand>
</feature>
<dbReference type="GO" id="GO:0046872">
    <property type="term" value="F:metal ion binding"/>
    <property type="evidence" value="ECO:0007669"/>
    <property type="project" value="UniProtKB-KW"/>
</dbReference>
<dbReference type="EMBL" id="FNBU01000015">
    <property type="protein sequence ID" value="SDF57544.1"/>
    <property type="molecule type" value="Genomic_DNA"/>
</dbReference>
<keyword evidence="1 4" id="KW-0479">Metal-binding</keyword>
<dbReference type="OrthoDB" id="9807210at2"/>
<comment type="catalytic activity">
    <reaction evidence="4">
        <text>S-methyl-5'-thioadenosine + H2O + H(+) = S-methyl-5'-thioinosine + NH4(+)</text>
        <dbReference type="Rhea" id="RHEA:25025"/>
        <dbReference type="ChEBI" id="CHEBI:15377"/>
        <dbReference type="ChEBI" id="CHEBI:15378"/>
        <dbReference type="ChEBI" id="CHEBI:17509"/>
        <dbReference type="ChEBI" id="CHEBI:28938"/>
        <dbReference type="ChEBI" id="CHEBI:48595"/>
        <dbReference type="EC" id="3.5.4.31"/>
    </reaction>
</comment>